<name>A0A8K0E3R9_BRALA</name>
<dbReference type="InterPro" id="IPR012340">
    <property type="entry name" value="NA-bd_OB-fold"/>
</dbReference>
<proteinExistence type="predicted"/>
<dbReference type="AlphaFoldDB" id="A0A8K0E3R9"/>
<dbReference type="Gene3D" id="2.40.50.140">
    <property type="entry name" value="Nucleic acid-binding proteins"/>
    <property type="match status" value="2"/>
</dbReference>
<evidence type="ECO:0000256" key="1">
    <source>
        <dbReference type="SAM" id="MobiDB-lite"/>
    </source>
</evidence>
<feature type="compositionally biased region" description="Polar residues" evidence="1">
    <location>
        <begin position="592"/>
        <end position="617"/>
    </location>
</feature>
<evidence type="ECO:0000313" key="2">
    <source>
        <dbReference type="EMBL" id="CAH1241361.1"/>
    </source>
</evidence>
<dbReference type="PANTHER" id="PTHR14944">
    <property type="entry name" value="RPA-RELATED PROTEIN RADX"/>
    <property type="match status" value="1"/>
</dbReference>
<feature type="compositionally biased region" description="Basic and acidic residues" evidence="1">
    <location>
        <begin position="571"/>
        <end position="591"/>
    </location>
</feature>
<dbReference type="GO" id="GO:0003697">
    <property type="term" value="F:single-stranded DNA binding"/>
    <property type="evidence" value="ECO:0007669"/>
    <property type="project" value="InterPro"/>
</dbReference>
<feature type="compositionally biased region" description="Low complexity" evidence="1">
    <location>
        <begin position="715"/>
        <end position="725"/>
    </location>
</feature>
<feature type="compositionally biased region" description="Basic and acidic residues" evidence="1">
    <location>
        <begin position="671"/>
        <end position="682"/>
    </location>
</feature>
<dbReference type="EMBL" id="OV696697">
    <property type="protein sequence ID" value="CAH1241361.1"/>
    <property type="molecule type" value="Genomic_DNA"/>
</dbReference>
<dbReference type="PANTHER" id="PTHR14944:SF2">
    <property type="entry name" value="RPA-RELATED PROTEIN RADX"/>
    <property type="match status" value="1"/>
</dbReference>
<feature type="compositionally biased region" description="Basic and acidic residues" evidence="1">
    <location>
        <begin position="545"/>
        <end position="564"/>
    </location>
</feature>
<protein>
    <submittedName>
        <fullName evidence="2">CXorf57 protein</fullName>
    </submittedName>
</protein>
<feature type="region of interest" description="Disordered" evidence="1">
    <location>
        <begin position="669"/>
        <end position="725"/>
    </location>
</feature>
<dbReference type="Proteomes" id="UP000838412">
    <property type="component" value="Chromosome 12"/>
</dbReference>
<accession>A0A8K0E3R9</accession>
<organism evidence="2 3">
    <name type="scientific">Branchiostoma lanceolatum</name>
    <name type="common">Common lancelet</name>
    <name type="synonym">Amphioxus lanceolatum</name>
    <dbReference type="NCBI Taxonomy" id="7740"/>
    <lineage>
        <taxon>Eukaryota</taxon>
        <taxon>Metazoa</taxon>
        <taxon>Chordata</taxon>
        <taxon>Cephalochordata</taxon>
        <taxon>Leptocardii</taxon>
        <taxon>Amphioxiformes</taxon>
        <taxon>Branchiostomatidae</taxon>
        <taxon>Branchiostoma</taxon>
    </lineage>
</organism>
<evidence type="ECO:0000313" key="3">
    <source>
        <dbReference type="Proteomes" id="UP000838412"/>
    </source>
</evidence>
<sequence>MSESFVEPQDVPIAELKERVRQAERQRQPLAPVPASVLAVHRYLVGSDFEGETGEDPGEEQDVFDVVVTDGLHKIKCLLSPKLNHLVHRNELCAGCQVTLHDLTLRYNEGDVRGDSFIIIKDIKFRTGSFSSDDPGAIPHWSNALPPETGHHPLTGGWGHYLPLWNNEDPCGEQWEQQEGEEDENNDPYADLDRMELNKLASKYKTMSRPYPVVVGRVLARARVHYYGKPGRDKEKWTYQGYIELGDSSGTASMVLWGSTVPALYKKLEVGAVVKVENYTVRHSFALRSRPDLHNNQLPCLNIELNINSRKPAAVVTVVPGNQVDPAWDLPDVKYNFVRGVELATTEDQAIVDVVGLSTFVGRWERLRRPTCPQFWQSRWVHVMDQTSTKPVVLQLFATSQPGIHDNITAGHIVVATHMRVMQSTVGREKKKFVYLTTTRESQVYTTGFHGSHGYRTEQALHDLADWLQSGKARQCALSAVIGGCYGYPPLPPTLEEYKAGLGEEKDVKVTPLHHLPAELSSLHYCEGKRVVVQGTIAMVTYRPHPPDATDREQRQNNRQERQNNRGQLQNDREQLQNSREQLRNEREGLQNDRTVQNGLQAASTSSKPVPSTSHDLSSSDEDIFSPVSTRLRSRSQERSPVIEGGPVTRARSKDMDFEWQPVSLLKRPGRKDMRKAARVFEEPESEDTGPKRKVKRRQRRPARGPTDGRGGSSGQQESAGGLSEEMNIDIELEPLREETNQTMTVNVTQLPPALPRLTTGRLHPLTTPRVWQPRHSDLAREALRLQPSELRPARQDNSKVEDMPVPNEESYYIITLLGLNNDVAVDMLFFPVRHGAHRTAYSHDHDGSFLAMLENGGMAKDTEVTDLGLPVREEVLDVRLVCVLDCFSHGGDNVELVLNRAYRVR</sequence>
<feature type="compositionally biased region" description="Basic residues" evidence="1">
    <location>
        <begin position="692"/>
        <end position="703"/>
    </location>
</feature>
<dbReference type="InterPro" id="IPR040893">
    <property type="entry name" value="RADX"/>
</dbReference>
<gene>
    <name evidence="2" type="primary">CXorf57</name>
    <name evidence="2" type="ORF">BLAG_LOCUS5044</name>
</gene>
<feature type="region of interest" description="Disordered" evidence="1">
    <location>
        <begin position="542"/>
        <end position="654"/>
    </location>
</feature>
<keyword evidence="3" id="KW-1185">Reference proteome</keyword>
<dbReference type="OrthoDB" id="5965770at2759"/>
<reference evidence="2" key="1">
    <citation type="submission" date="2022-01" db="EMBL/GenBank/DDBJ databases">
        <authorList>
            <person name="Braso-Vives M."/>
        </authorList>
    </citation>
    <scope>NUCLEOTIDE SEQUENCE</scope>
</reference>
<dbReference type="Pfam" id="PF17659">
    <property type="entry name" value="RADX"/>
    <property type="match status" value="1"/>
</dbReference>